<feature type="signal peptide" evidence="4">
    <location>
        <begin position="1"/>
        <end position="20"/>
    </location>
</feature>
<evidence type="ECO:0000256" key="1">
    <source>
        <dbReference type="ARBA" id="ARBA00022988"/>
    </source>
</evidence>
<dbReference type="Proteomes" id="UP000243797">
    <property type="component" value="Unassembled WGS sequence"/>
</dbReference>
<comment type="similarity">
    <text evidence="3">Belongs to the UreF family.</text>
</comment>
<keyword evidence="2" id="KW-0143">Chaperone</keyword>
<dbReference type="PANTHER" id="PTHR33620:SF1">
    <property type="entry name" value="UREASE ACCESSORY PROTEIN F"/>
    <property type="match status" value="1"/>
</dbReference>
<dbReference type="InterPro" id="IPR002639">
    <property type="entry name" value="UreF"/>
</dbReference>
<accession>A0A2K1QJP7</accession>
<gene>
    <name evidence="5" type="ORF">CAC42_644</name>
</gene>
<feature type="chain" id="PRO_5014388321" description="Urease accessory protein UreF" evidence="4">
    <location>
        <begin position="21"/>
        <end position="292"/>
    </location>
</feature>
<dbReference type="HAMAP" id="MF_01385">
    <property type="entry name" value="UreF"/>
    <property type="match status" value="1"/>
</dbReference>
<evidence type="ECO:0000256" key="3">
    <source>
        <dbReference type="ARBA" id="ARBA00046339"/>
    </source>
</evidence>
<dbReference type="InterPro" id="IPR038277">
    <property type="entry name" value="UreF_sf"/>
</dbReference>
<comment type="caution">
    <text evidence="5">The sequence shown here is derived from an EMBL/GenBank/DDBJ whole genome shotgun (WGS) entry which is preliminary data.</text>
</comment>
<dbReference type="AlphaFoldDB" id="A0A2K1QJP7"/>
<organism evidence="5 6">
    <name type="scientific">Sphaceloma murrayae</name>
    <dbReference type="NCBI Taxonomy" id="2082308"/>
    <lineage>
        <taxon>Eukaryota</taxon>
        <taxon>Fungi</taxon>
        <taxon>Dikarya</taxon>
        <taxon>Ascomycota</taxon>
        <taxon>Pezizomycotina</taxon>
        <taxon>Dothideomycetes</taxon>
        <taxon>Dothideomycetidae</taxon>
        <taxon>Myriangiales</taxon>
        <taxon>Elsinoaceae</taxon>
        <taxon>Sphaceloma</taxon>
    </lineage>
</organism>
<dbReference type="InParanoid" id="A0A2K1QJP7"/>
<keyword evidence="6" id="KW-1185">Reference proteome</keyword>
<evidence type="ECO:0000313" key="5">
    <source>
        <dbReference type="EMBL" id="PNS15385.1"/>
    </source>
</evidence>
<sequence length="292" mass="30697">MPLHPLLLLSDSALPLGAFAFSSGLESYLAHTKATHQSPPSSSHQFKPSPDLLTTFLQHSLHNQASTTLPYLLAAWHHPSHLPSLDDILDASTPCTVARRASTAQGRALASLWTRALRAGAPASPAADAVDAYVATVTVSSYSPAARSDTKAALDALLCPAPQAHLPPLFGAVARAMGLTLDEAAYVYLLNHVKAVLSAAVRAGVMGPYQSQGILAGRDVEGSIWEVVEGVKRRGRRAGEGLSTGNEGKAKGKGGLSAEAAWALVEEAGVSVPPMDLWMGRHEVLYSRIFNS</sequence>
<dbReference type="GO" id="GO:0016151">
    <property type="term" value="F:nickel cation binding"/>
    <property type="evidence" value="ECO:0007669"/>
    <property type="project" value="InterPro"/>
</dbReference>
<evidence type="ECO:0000256" key="2">
    <source>
        <dbReference type="ARBA" id="ARBA00023186"/>
    </source>
</evidence>
<evidence type="ECO:0008006" key="7">
    <source>
        <dbReference type="Google" id="ProtNLM"/>
    </source>
</evidence>
<proteinExistence type="inferred from homology"/>
<name>A0A2K1QJP7_9PEZI</name>
<keyword evidence="1" id="KW-0996">Nickel insertion</keyword>
<reference evidence="5 6" key="1">
    <citation type="submission" date="2017-06" db="EMBL/GenBank/DDBJ databases">
        <title>Draft genome sequence of a variant of Elsinoe murrayae.</title>
        <authorList>
            <person name="Cheng Q."/>
        </authorList>
    </citation>
    <scope>NUCLEOTIDE SEQUENCE [LARGE SCALE GENOMIC DNA]</scope>
    <source>
        <strain evidence="5 6">CQ-2017a</strain>
    </source>
</reference>
<dbReference type="Gene3D" id="1.10.4190.10">
    <property type="entry name" value="Urease accessory protein UreF"/>
    <property type="match status" value="1"/>
</dbReference>
<dbReference type="STRING" id="2082308.A0A2K1QJP7"/>
<evidence type="ECO:0000313" key="6">
    <source>
        <dbReference type="Proteomes" id="UP000243797"/>
    </source>
</evidence>
<dbReference type="EMBL" id="NKHZ01000070">
    <property type="protein sequence ID" value="PNS15385.1"/>
    <property type="molecule type" value="Genomic_DNA"/>
</dbReference>
<dbReference type="PANTHER" id="PTHR33620">
    <property type="entry name" value="UREASE ACCESSORY PROTEIN F"/>
    <property type="match status" value="1"/>
</dbReference>
<dbReference type="Pfam" id="PF01730">
    <property type="entry name" value="UreF"/>
    <property type="match status" value="1"/>
</dbReference>
<keyword evidence="4" id="KW-0732">Signal</keyword>
<evidence type="ECO:0000256" key="4">
    <source>
        <dbReference type="SAM" id="SignalP"/>
    </source>
</evidence>
<dbReference type="OrthoDB" id="2550922at2759"/>
<protein>
    <recommendedName>
        <fullName evidence="7">Urease accessory protein UreF</fullName>
    </recommendedName>
</protein>